<accession>A0A172TDK1</accession>
<evidence type="ECO:0000313" key="2">
    <source>
        <dbReference type="EMBL" id="ANE45119.1"/>
    </source>
</evidence>
<evidence type="ECO:0000259" key="1">
    <source>
        <dbReference type="PROSITE" id="PS51186"/>
    </source>
</evidence>
<dbReference type="SUPFAM" id="SSF55718">
    <property type="entry name" value="SCP-like"/>
    <property type="match status" value="1"/>
</dbReference>
<dbReference type="InterPro" id="IPR000182">
    <property type="entry name" value="GNAT_dom"/>
</dbReference>
<dbReference type="OrthoDB" id="9768284at2"/>
<dbReference type="Proteomes" id="UP000076927">
    <property type="component" value="Chromosome"/>
</dbReference>
<dbReference type="PROSITE" id="PS51186">
    <property type="entry name" value="GNAT"/>
    <property type="match status" value="1"/>
</dbReference>
<feature type="domain" description="N-acetyltransferase" evidence="1">
    <location>
        <begin position="1"/>
        <end position="146"/>
    </location>
</feature>
<evidence type="ECO:0000313" key="3">
    <source>
        <dbReference type="Proteomes" id="UP000076927"/>
    </source>
</evidence>
<dbReference type="Pfam" id="PF17668">
    <property type="entry name" value="Acetyltransf_17"/>
    <property type="match status" value="1"/>
</dbReference>
<gene>
    <name evidence="2" type="ORF">SY83_00715</name>
</gene>
<reference evidence="2 3" key="1">
    <citation type="submission" date="2015-01" db="EMBL/GenBank/DDBJ databases">
        <title>Paenibacillus swuensis/DY6/whole genome sequencing.</title>
        <authorList>
            <person name="Kim M.K."/>
            <person name="Srinivasan S."/>
            <person name="Lee J.-J."/>
        </authorList>
    </citation>
    <scope>NUCLEOTIDE SEQUENCE [LARGE SCALE GENOMIC DNA]</scope>
    <source>
        <strain evidence="2 3">DY6</strain>
    </source>
</reference>
<proteinExistence type="predicted"/>
<dbReference type="Gene3D" id="3.30.1050.10">
    <property type="entry name" value="SCP2 sterol-binding domain"/>
    <property type="match status" value="1"/>
</dbReference>
<dbReference type="RefSeq" id="WP_068603374.1">
    <property type="nucleotide sequence ID" value="NZ_CP011388.1"/>
</dbReference>
<dbReference type="PANTHER" id="PTHR37817:SF1">
    <property type="entry name" value="N-ACETYLTRANSFERASE EIS"/>
    <property type="match status" value="1"/>
</dbReference>
<dbReference type="InterPro" id="IPR025559">
    <property type="entry name" value="Eis_dom"/>
</dbReference>
<dbReference type="InterPro" id="IPR016181">
    <property type="entry name" value="Acyl_CoA_acyltransferase"/>
</dbReference>
<dbReference type="GO" id="GO:0034069">
    <property type="term" value="F:aminoglycoside N-acetyltransferase activity"/>
    <property type="evidence" value="ECO:0007669"/>
    <property type="project" value="TreeGrafter"/>
</dbReference>
<dbReference type="InterPro" id="IPR051554">
    <property type="entry name" value="Acetyltransferase_Eis"/>
</dbReference>
<dbReference type="AlphaFoldDB" id="A0A172TDK1"/>
<dbReference type="InterPro" id="IPR041380">
    <property type="entry name" value="Acetyltransf_17"/>
</dbReference>
<dbReference type="InterPro" id="IPR036527">
    <property type="entry name" value="SCP2_sterol-bd_dom_sf"/>
</dbReference>
<sequence length="390" mass="45326">MHIRPLTADEFELSLELSEFAFQFEMTKAEREERKAYFEPERIWGCFEDDKLLAKLVLLPLETYIQQTPVAMGGIAGVATWPEYRRQGLVTQLLQHALLLMRENGQTLSFLHPFEFPFYRKYGWETYIEYKKYIVDAAKLPVRTAYPGTITRIKPDASRINPVYEAFAKRYNGTLVRSDSWWERSVFERKGGQFAVYQNAEGQDRGYILYKVKDKEMVIHEMVCLDLESEDALWSFVGNHDSMIEKVKLTAPADDRLPFKLRNPRITQETVPYFMGRIVDFTGFLGQYTFAPTSDLNAKEIIVLAIEDPFAPWNQGTFAIDISSEGKPEIASTDERPQLRMDIQTLSALFLGYLKPLELYQLGRIQGDYDQVQRLEQRIPPSTTYLMDFF</sequence>
<dbReference type="PANTHER" id="PTHR37817">
    <property type="entry name" value="N-ACETYLTRANSFERASE EIS"/>
    <property type="match status" value="1"/>
</dbReference>
<dbReference type="Gene3D" id="3.40.630.30">
    <property type="match status" value="2"/>
</dbReference>
<protein>
    <recommendedName>
        <fullName evidence="1">N-acetyltransferase domain-containing protein</fullName>
    </recommendedName>
</protein>
<organism evidence="2 3">
    <name type="scientific">Paenibacillus swuensis</name>
    <dbReference type="NCBI Taxonomy" id="1178515"/>
    <lineage>
        <taxon>Bacteria</taxon>
        <taxon>Bacillati</taxon>
        <taxon>Bacillota</taxon>
        <taxon>Bacilli</taxon>
        <taxon>Bacillales</taxon>
        <taxon>Paenibacillaceae</taxon>
        <taxon>Paenibacillus</taxon>
    </lineage>
</organism>
<dbReference type="KEGG" id="pswu:SY83_00715"/>
<dbReference type="GO" id="GO:0030649">
    <property type="term" value="P:aminoglycoside antibiotic catabolic process"/>
    <property type="evidence" value="ECO:0007669"/>
    <property type="project" value="TreeGrafter"/>
</dbReference>
<name>A0A172TDK1_9BACL</name>
<keyword evidence="3" id="KW-1185">Reference proteome</keyword>
<dbReference type="Pfam" id="PF13527">
    <property type="entry name" value="Acetyltransf_9"/>
    <property type="match status" value="1"/>
</dbReference>
<dbReference type="SUPFAM" id="SSF55729">
    <property type="entry name" value="Acyl-CoA N-acyltransferases (Nat)"/>
    <property type="match status" value="1"/>
</dbReference>
<dbReference type="CDD" id="cd04301">
    <property type="entry name" value="NAT_SF"/>
    <property type="match status" value="1"/>
</dbReference>
<dbReference type="EMBL" id="CP011388">
    <property type="protein sequence ID" value="ANE45119.1"/>
    <property type="molecule type" value="Genomic_DNA"/>
</dbReference>
<dbReference type="Pfam" id="PF13530">
    <property type="entry name" value="SCP2_2"/>
    <property type="match status" value="1"/>
</dbReference>
<dbReference type="PATRIC" id="fig|1178515.4.peg.132"/>